<dbReference type="AlphaFoldDB" id="A0A7R9LLX7"/>
<evidence type="ECO:0000313" key="5">
    <source>
        <dbReference type="EMBL" id="CAD7642922.1"/>
    </source>
</evidence>
<feature type="non-terminal residue" evidence="5">
    <location>
        <position position="1"/>
    </location>
</feature>
<evidence type="ECO:0000256" key="4">
    <source>
        <dbReference type="SAM" id="SignalP"/>
    </source>
</evidence>
<dbReference type="SMART" id="SM00003">
    <property type="entry name" value="NH"/>
    <property type="match status" value="1"/>
</dbReference>
<keyword evidence="6" id="KW-1185">Reference proteome</keyword>
<dbReference type="PANTHER" id="PTHR11681">
    <property type="entry name" value="NEUROPHYSIN"/>
    <property type="match status" value="1"/>
</dbReference>
<dbReference type="InterPro" id="IPR022423">
    <property type="entry name" value="Neurohypophysial_hormone_CS"/>
</dbReference>
<evidence type="ECO:0000256" key="3">
    <source>
        <dbReference type="ARBA" id="ARBA00023157"/>
    </source>
</evidence>
<dbReference type="SUPFAM" id="SSF49606">
    <property type="entry name" value="Neurophysin II"/>
    <property type="match status" value="1"/>
</dbReference>
<dbReference type="PANTHER" id="PTHR11681:SF5">
    <property type="entry name" value="ISOTOCIN"/>
    <property type="match status" value="1"/>
</dbReference>
<protein>
    <submittedName>
        <fullName evidence="5">Uncharacterized protein</fullName>
    </submittedName>
</protein>
<dbReference type="Pfam" id="PF00184">
    <property type="entry name" value="Hormone_5"/>
    <property type="match status" value="1"/>
</dbReference>
<dbReference type="Gene3D" id="2.60.9.10">
    <property type="entry name" value="Neurohypophysial hormone domain"/>
    <property type="match status" value="1"/>
</dbReference>
<dbReference type="GO" id="GO:0030141">
    <property type="term" value="C:secretory granule"/>
    <property type="evidence" value="ECO:0007669"/>
    <property type="project" value="TreeGrafter"/>
</dbReference>
<dbReference type="PROSITE" id="PS00264">
    <property type="entry name" value="NEUROHYPOPHYS_HORM"/>
    <property type="match status" value="1"/>
</dbReference>
<evidence type="ECO:0000256" key="2">
    <source>
        <dbReference type="ARBA" id="ARBA00022729"/>
    </source>
</evidence>
<dbReference type="InterPro" id="IPR036387">
    <property type="entry name" value="Neurhyp_horm_dom_sf"/>
</dbReference>
<dbReference type="OrthoDB" id="10056056at2759"/>
<proteinExistence type="inferred from homology"/>
<organism evidence="5">
    <name type="scientific">Medioppia subpectinata</name>
    <dbReference type="NCBI Taxonomy" id="1979941"/>
    <lineage>
        <taxon>Eukaryota</taxon>
        <taxon>Metazoa</taxon>
        <taxon>Ecdysozoa</taxon>
        <taxon>Arthropoda</taxon>
        <taxon>Chelicerata</taxon>
        <taxon>Arachnida</taxon>
        <taxon>Acari</taxon>
        <taxon>Acariformes</taxon>
        <taxon>Sarcoptiformes</taxon>
        <taxon>Oribatida</taxon>
        <taxon>Brachypylina</taxon>
        <taxon>Oppioidea</taxon>
        <taxon>Oppiidae</taxon>
        <taxon>Medioppia</taxon>
    </lineage>
</organism>
<dbReference type="EMBL" id="CAJPIZ010028170">
    <property type="protein sequence ID" value="CAG2119414.1"/>
    <property type="molecule type" value="Genomic_DNA"/>
</dbReference>
<dbReference type="EMBL" id="OC882745">
    <property type="protein sequence ID" value="CAD7642922.1"/>
    <property type="molecule type" value="Genomic_DNA"/>
</dbReference>
<evidence type="ECO:0000313" key="6">
    <source>
        <dbReference type="Proteomes" id="UP000759131"/>
    </source>
</evidence>
<dbReference type="Proteomes" id="UP000759131">
    <property type="component" value="Unassembled WGS sequence"/>
</dbReference>
<name>A0A7R9LLX7_9ACAR</name>
<accession>A0A7R9LLX7</accession>
<evidence type="ECO:0000256" key="1">
    <source>
        <dbReference type="ARBA" id="ARBA00007369"/>
    </source>
</evidence>
<keyword evidence="3" id="KW-1015">Disulfide bond</keyword>
<dbReference type="GO" id="GO:0005615">
    <property type="term" value="C:extracellular space"/>
    <property type="evidence" value="ECO:0007669"/>
    <property type="project" value="TreeGrafter"/>
</dbReference>
<comment type="similarity">
    <text evidence="1">Belongs to the vasopressin/oxytocin family.</text>
</comment>
<keyword evidence="2 4" id="KW-0732">Signal</keyword>
<feature type="chain" id="PRO_5036211232" evidence="4">
    <location>
        <begin position="16"/>
        <end position="93"/>
    </location>
</feature>
<dbReference type="GO" id="GO:0005185">
    <property type="term" value="F:neurohypophyseal hormone activity"/>
    <property type="evidence" value="ECO:0007669"/>
    <property type="project" value="InterPro"/>
</dbReference>
<dbReference type="InterPro" id="IPR000981">
    <property type="entry name" value="Neurhyp_horm"/>
</dbReference>
<feature type="signal peptide" evidence="4">
    <location>
        <begin position="1"/>
        <end position="15"/>
    </location>
</feature>
<sequence length="93" mass="9811">MILSILVVIIVITSACFITNCPPGGKRSLSHETPKKQCTRCGPSGSGRCFGANICCGGSIGCHLNNKFTAVCSTEDYSPHPCYNEGRQCANGK</sequence>
<gene>
    <name evidence="5" type="ORF">OSB1V03_LOCUS19363</name>
</gene>
<dbReference type="PRINTS" id="PR00831">
    <property type="entry name" value="NEUROPHYSIN"/>
</dbReference>
<reference evidence="5" key="1">
    <citation type="submission" date="2020-11" db="EMBL/GenBank/DDBJ databases">
        <authorList>
            <person name="Tran Van P."/>
        </authorList>
    </citation>
    <scope>NUCLEOTIDE SEQUENCE</scope>
</reference>